<dbReference type="InterPro" id="IPR029058">
    <property type="entry name" value="AB_hydrolase_fold"/>
</dbReference>
<keyword evidence="4" id="KW-0720">Serine protease</keyword>
<dbReference type="PANTHER" id="PTHR11757:SF19">
    <property type="entry name" value="PROLYL ENDOPEPTIDASE-LIKE"/>
    <property type="match status" value="1"/>
</dbReference>
<feature type="region of interest" description="Disordered" evidence="5">
    <location>
        <begin position="1"/>
        <end position="25"/>
    </location>
</feature>
<proteinExistence type="inferred from homology"/>
<dbReference type="Gene3D" id="2.130.10.120">
    <property type="entry name" value="Prolyl oligopeptidase, N-terminal domain"/>
    <property type="match status" value="1"/>
</dbReference>
<evidence type="ECO:0000256" key="1">
    <source>
        <dbReference type="ARBA" id="ARBA00005228"/>
    </source>
</evidence>
<dbReference type="Gene3D" id="3.40.50.1820">
    <property type="entry name" value="alpha/beta hydrolase"/>
    <property type="match status" value="1"/>
</dbReference>
<dbReference type="InterPro" id="IPR023302">
    <property type="entry name" value="Pept_S9A_N"/>
</dbReference>
<feature type="compositionally biased region" description="Basic and acidic residues" evidence="5">
    <location>
        <begin position="8"/>
        <end position="20"/>
    </location>
</feature>
<protein>
    <submittedName>
        <fullName evidence="8">Oligopeptidase B</fullName>
    </submittedName>
</protein>
<dbReference type="AlphaFoldDB" id="A0A543AY84"/>
<name>A0A543AY84_9ACTN</name>
<dbReference type="InterPro" id="IPR051543">
    <property type="entry name" value="Serine_Peptidase_S9A"/>
</dbReference>
<gene>
    <name evidence="8" type="ORF">FB566_3101</name>
</gene>
<evidence type="ECO:0000313" key="9">
    <source>
        <dbReference type="Proteomes" id="UP000317043"/>
    </source>
</evidence>
<dbReference type="GO" id="GO:0004252">
    <property type="term" value="F:serine-type endopeptidase activity"/>
    <property type="evidence" value="ECO:0007669"/>
    <property type="project" value="InterPro"/>
</dbReference>
<dbReference type="InterPro" id="IPR002470">
    <property type="entry name" value="Peptidase_S9A"/>
</dbReference>
<keyword evidence="2" id="KW-0645">Protease</keyword>
<dbReference type="OrthoDB" id="9801421at2"/>
<keyword evidence="9" id="KW-1185">Reference proteome</keyword>
<dbReference type="InParanoid" id="A0A543AY84"/>
<feature type="domain" description="Peptidase S9 prolyl oligopeptidase catalytic" evidence="6">
    <location>
        <begin position="472"/>
        <end position="687"/>
    </location>
</feature>
<dbReference type="Pfam" id="PF02897">
    <property type="entry name" value="Peptidase_S9_N"/>
    <property type="match status" value="1"/>
</dbReference>
<dbReference type="FunCoup" id="A0A543AY84">
    <property type="interactions" value="246"/>
</dbReference>
<comment type="similarity">
    <text evidence="1">Belongs to the peptidase S9A family.</text>
</comment>
<dbReference type="Proteomes" id="UP000317043">
    <property type="component" value="Unassembled WGS sequence"/>
</dbReference>
<dbReference type="Pfam" id="PF00326">
    <property type="entry name" value="Peptidase_S9"/>
    <property type="match status" value="1"/>
</dbReference>
<dbReference type="EMBL" id="VFOW01000001">
    <property type="protein sequence ID" value="TQL77542.1"/>
    <property type="molecule type" value="Genomic_DNA"/>
</dbReference>
<comment type="caution">
    <text evidence="8">The sequence shown here is derived from an EMBL/GenBank/DDBJ whole genome shotgun (WGS) entry which is preliminary data.</text>
</comment>
<dbReference type="GO" id="GO:0006508">
    <property type="term" value="P:proteolysis"/>
    <property type="evidence" value="ECO:0007669"/>
    <property type="project" value="UniProtKB-KW"/>
</dbReference>
<reference evidence="8 9" key="1">
    <citation type="submission" date="2019-06" db="EMBL/GenBank/DDBJ databases">
        <title>Sequencing the genomes of 1000 actinobacteria strains.</title>
        <authorList>
            <person name="Klenk H.-P."/>
        </authorList>
    </citation>
    <scope>NUCLEOTIDE SEQUENCE [LARGE SCALE GENOMIC DNA]</scope>
    <source>
        <strain evidence="8 9">DSM 45928</strain>
    </source>
</reference>
<evidence type="ECO:0000256" key="5">
    <source>
        <dbReference type="SAM" id="MobiDB-lite"/>
    </source>
</evidence>
<evidence type="ECO:0000256" key="4">
    <source>
        <dbReference type="ARBA" id="ARBA00022825"/>
    </source>
</evidence>
<keyword evidence="3" id="KW-0378">Hydrolase</keyword>
<evidence type="ECO:0000259" key="6">
    <source>
        <dbReference type="Pfam" id="PF00326"/>
    </source>
</evidence>
<dbReference type="SUPFAM" id="SSF50993">
    <property type="entry name" value="Peptidase/esterase 'gauge' domain"/>
    <property type="match status" value="1"/>
</dbReference>
<dbReference type="PRINTS" id="PR00862">
    <property type="entry name" value="PROLIGOPTASE"/>
</dbReference>
<dbReference type="InterPro" id="IPR001375">
    <property type="entry name" value="Peptidase_S9_cat"/>
</dbReference>
<evidence type="ECO:0000256" key="3">
    <source>
        <dbReference type="ARBA" id="ARBA00022801"/>
    </source>
</evidence>
<evidence type="ECO:0000313" key="8">
    <source>
        <dbReference type="EMBL" id="TQL77542.1"/>
    </source>
</evidence>
<evidence type="ECO:0000259" key="7">
    <source>
        <dbReference type="Pfam" id="PF02897"/>
    </source>
</evidence>
<sequence>MQTPPVAKRIDSQRTHHGDTVNDPYSWLRDPENPETIAYLTAENDYTENLNNHLSDLRETLFNEIKKRTQETDLTVPYRRGDWWYYSRTEEGKQYPIHCRVKAAGDTPPELSDDGGPLAGEDVLLDQNALAEGHDFFSLGVFDLSCDQNLLAYGTDYSGNERFTLRFKDLRTGEDLPDVVEGVFYGGAWSRNGDYFFYATVDEAWRPNQVWRHRLGDSGEDTLVYTETDERFWTGIELSRSEEYLFCESHSKVTSEIRFLAADDPTGDFTVFGAGRRQNVEVNVDHQGDRFLVLHNDGAENFTLGWTPVSDTNQFHTILEHREDTRLEGVSAFADHVVVHLRTQGLSGIRILPNEGAARDISFDEPVYTTAPSANPEYRTSMLRLSYQSLVTPESVYDYDVDSGELLLRKQKAVLGDYRPEDYVQQREWATASDGTRVPISIVRRADVPTDGTAGCLLYGYGSYETSIDPYFSIPRLSLLDRGVVFAIAHIRGGGEMGRHWYEDGKMLHKKNTFTDFVACAEHLVETGWSAPDRLVARGGSAGGLLMGAITNLAPGRFAGVCAEVPFVDALNTILDPTLPLTVIEWDEWGDPLHNAEVYQYMKEYTPYENIEATDYPAILAVTSLNDTRVGFHEPAKWIAELRHRATGGPFLLKTEMEAGHGGRSGRYDAWREESFNLAWILDRMGKS</sequence>
<accession>A0A543AY84</accession>
<evidence type="ECO:0000256" key="2">
    <source>
        <dbReference type="ARBA" id="ARBA00022670"/>
    </source>
</evidence>
<organism evidence="8 9">
    <name type="scientific">Stackebrandtia endophytica</name>
    <dbReference type="NCBI Taxonomy" id="1496996"/>
    <lineage>
        <taxon>Bacteria</taxon>
        <taxon>Bacillati</taxon>
        <taxon>Actinomycetota</taxon>
        <taxon>Actinomycetes</taxon>
        <taxon>Glycomycetales</taxon>
        <taxon>Glycomycetaceae</taxon>
        <taxon>Stackebrandtia</taxon>
    </lineage>
</organism>
<dbReference type="PANTHER" id="PTHR11757">
    <property type="entry name" value="PROTEASE FAMILY S9A OLIGOPEPTIDASE"/>
    <property type="match status" value="1"/>
</dbReference>
<dbReference type="RefSeq" id="WP_142040587.1">
    <property type="nucleotide sequence ID" value="NZ_JBHTGS010000001.1"/>
</dbReference>
<dbReference type="SUPFAM" id="SSF53474">
    <property type="entry name" value="alpha/beta-Hydrolases"/>
    <property type="match status" value="1"/>
</dbReference>
<feature type="domain" description="Peptidase S9A N-terminal" evidence="7">
    <location>
        <begin position="5"/>
        <end position="411"/>
    </location>
</feature>